<accession>A0A399SX85</accession>
<reference evidence="2 3" key="1">
    <citation type="submission" date="2018-08" db="EMBL/GenBank/DDBJ databases">
        <title>Pallidiluteibacterium maritimus gen. nov., sp. nov., isolated from coastal sediment.</title>
        <authorList>
            <person name="Zhou L.Y."/>
        </authorList>
    </citation>
    <scope>NUCLEOTIDE SEQUENCE [LARGE SCALE GENOMIC DNA]</scope>
    <source>
        <strain evidence="2 3">XSD2</strain>
    </source>
</reference>
<dbReference type="AlphaFoldDB" id="A0A399SX85"/>
<name>A0A399SX85_9BACT</name>
<dbReference type="Proteomes" id="UP000265926">
    <property type="component" value="Unassembled WGS sequence"/>
</dbReference>
<organism evidence="2 3">
    <name type="scientific">Maribellus luteus</name>
    <dbReference type="NCBI Taxonomy" id="2305463"/>
    <lineage>
        <taxon>Bacteria</taxon>
        <taxon>Pseudomonadati</taxon>
        <taxon>Bacteroidota</taxon>
        <taxon>Bacteroidia</taxon>
        <taxon>Marinilabiliales</taxon>
        <taxon>Prolixibacteraceae</taxon>
        <taxon>Maribellus</taxon>
    </lineage>
</organism>
<dbReference type="PANTHER" id="PTHR36438">
    <property type="entry name" value="IRON-SULFUR CLUSTER REPAIR PROTEIN YTFE"/>
    <property type="match status" value="1"/>
</dbReference>
<keyword evidence="3" id="KW-1185">Reference proteome</keyword>
<dbReference type="PANTHER" id="PTHR36438:SF1">
    <property type="entry name" value="IRON-SULFUR CLUSTER REPAIR PROTEIN YTFE"/>
    <property type="match status" value="1"/>
</dbReference>
<evidence type="ECO:0000313" key="3">
    <source>
        <dbReference type="Proteomes" id="UP000265926"/>
    </source>
</evidence>
<dbReference type="RefSeq" id="WP_119437632.1">
    <property type="nucleotide sequence ID" value="NZ_QWGR01000004.1"/>
</dbReference>
<protein>
    <submittedName>
        <fullName evidence="2">Uncharacterized protein</fullName>
    </submittedName>
</protein>
<comment type="caution">
    <text evidence="2">The sequence shown here is derived from an EMBL/GenBank/DDBJ whole genome shotgun (WGS) entry which is preliminary data.</text>
</comment>
<comment type="subcellular location">
    <subcellularLocation>
        <location evidence="1">Cytoplasm</location>
    </subcellularLocation>
</comment>
<dbReference type="OrthoDB" id="937463at2"/>
<dbReference type="EMBL" id="QWGR01000004">
    <property type="protein sequence ID" value="RIJ48710.1"/>
    <property type="molecule type" value="Genomic_DNA"/>
</dbReference>
<dbReference type="InterPro" id="IPR019903">
    <property type="entry name" value="RIC_family"/>
</dbReference>
<dbReference type="Gene3D" id="1.20.120.520">
    <property type="entry name" value="nmb1532 protein domain like"/>
    <property type="match status" value="1"/>
</dbReference>
<dbReference type="GO" id="GO:0005737">
    <property type="term" value="C:cytoplasm"/>
    <property type="evidence" value="ECO:0007669"/>
    <property type="project" value="UniProtKB-SubCell"/>
</dbReference>
<gene>
    <name evidence="2" type="ORF">D1614_09260</name>
</gene>
<proteinExistence type="predicted"/>
<sequence>MLEFTKTDKMVHLVQNNHSLLPVIHRFGIRLGFGNKTVEELCSVYGVNTDFFLAIVNTFHNKNYFPKAQLLSFSPLLIVDYLKKTHAYYVGFSLPQIEELIHQLLLSTPQQNSEMKMIETFYLAYKRKLLEHLKEEEETIFPYVEMLVLKPQEVEHRNFDFNFEKEHEHVDFELNDLKKLILKYLVPEYDEWVCNKLMEEIYRFEKDMHDHSRMEDAILIPHVLHLMKTAE</sequence>
<evidence type="ECO:0000256" key="1">
    <source>
        <dbReference type="ARBA" id="ARBA00004496"/>
    </source>
</evidence>
<evidence type="ECO:0000313" key="2">
    <source>
        <dbReference type="EMBL" id="RIJ48710.1"/>
    </source>
</evidence>